<evidence type="ECO:0000256" key="1">
    <source>
        <dbReference type="SAM" id="SignalP"/>
    </source>
</evidence>
<dbReference type="Gene3D" id="2.60.40.1880">
    <property type="entry name" value="Invasion associated locus B (IalB) protein"/>
    <property type="match status" value="1"/>
</dbReference>
<keyword evidence="1" id="KW-0732">Signal</keyword>
<proteinExistence type="predicted"/>
<protein>
    <submittedName>
        <fullName evidence="2">Invasion protein IalB, involved in pathogenesis</fullName>
    </submittedName>
</protein>
<feature type="chain" id="PRO_5030031960" evidence="1">
    <location>
        <begin position="19"/>
        <end position="198"/>
    </location>
</feature>
<name>A0A1M7GX67_9BRAD</name>
<reference evidence="2 3" key="1">
    <citation type="submission" date="2016-10" db="EMBL/GenBank/DDBJ databases">
        <authorList>
            <person name="de Groot N.N."/>
        </authorList>
    </citation>
    <scope>NUCLEOTIDE SEQUENCE [LARGE SCALE GENOMIC DNA]</scope>
    <source>
        <strain evidence="2 3">GAS522</strain>
    </source>
</reference>
<dbReference type="Proteomes" id="UP000183208">
    <property type="component" value="Unassembled WGS sequence"/>
</dbReference>
<accession>A0A1M7GX67</accession>
<dbReference type="Pfam" id="PF06776">
    <property type="entry name" value="IalB"/>
    <property type="match status" value="1"/>
</dbReference>
<dbReference type="AlphaFoldDB" id="A0A1M7GX67"/>
<dbReference type="EMBL" id="FNTI01000001">
    <property type="protein sequence ID" value="SEE24401.1"/>
    <property type="molecule type" value="Genomic_DNA"/>
</dbReference>
<dbReference type="InterPro" id="IPR038696">
    <property type="entry name" value="IalB_sf"/>
</dbReference>
<sequence>MKNSVRLFITITFALAMAPGLPGLGYAQAPKAKSAPAAQAAPVAATAAPATAQAEAAPANPPAAPGWSARCSSVSRGAPLECAIEQTAVLTKTGQLIVLINIRVPADTHAPVAVIQLPLGLNLPAGAKLQVDDGKATDLQIQTCEQRGCYTNTPISPEMLAAMKTGKQLKVSFQNLAKEVIAIPMPLTDFAAAYDKIK</sequence>
<organism evidence="2 3">
    <name type="scientific">Bradyrhizobium lablabi</name>
    <dbReference type="NCBI Taxonomy" id="722472"/>
    <lineage>
        <taxon>Bacteria</taxon>
        <taxon>Pseudomonadati</taxon>
        <taxon>Pseudomonadota</taxon>
        <taxon>Alphaproteobacteria</taxon>
        <taxon>Hyphomicrobiales</taxon>
        <taxon>Nitrobacteraceae</taxon>
        <taxon>Bradyrhizobium</taxon>
    </lineage>
</organism>
<feature type="signal peptide" evidence="1">
    <location>
        <begin position="1"/>
        <end position="18"/>
    </location>
</feature>
<evidence type="ECO:0000313" key="3">
    <source>
        <dbReference type="Proteomes" id="UP000183208"/>
    </source>
</evidence>
<dbReference type="InterPro" id="IPR010642">
    <property type="entry name" value="Invasion_prot_B"/>
</dbReference>
<gene>
    <name evidence="2" type="ORF">SAMN05444171_6776</name>
</gene>
<evidence type="ECO:0000313" key="2">
    <source>
        <dbReference type="EMBL" id="SEE24401.1"/>
    </source>
</evidence>